<comment type="similarity">
    <text evidence="2">Belongs to the DsbD family.</text>
</comment>
<dbReference type="AlphaFoldDB" id="K8NVQ4"/>
<feature type="transmembrane region" description="Helical" evidence="7">
    <location>
        <begin position="153"/>
        <end position="183"/>
    </location>
</feature>
<dbReference type="Pfam" id="PF02683">
    <property type="entry name" value="DsbD_TM"/>
    <property type="match status" value="1"/>
</dbReference>
<evidence type="ECO:0000256" key="4">
    <source>
        <dbReference type="ARBA" id="ARBA00022748"/>
    </source>
</evidence>
<dbReference type="eggNOG" id="COG0785">
    <property type="taxonomic scope" value="Bacteria"/>
</dbReference>
<feature type="domain" description="Cytochrome C biogenesis protein transmembrane" evidence="8">
    <location>
        <begin position="39"/>
        <end position="243"/>
    </location>
</feature>
<dbReference type="EMBL" id="AGWX01000005">
    <property type="protein sequence ID" value="EKS34407.1"/>
    <property type="molecule type" value="Genomic_DNA"/>
</dbReference>
<evidence type="ECO:0000256" key="1">
    <source>
        <dbReference type="ARBA" id="ARBA00004141"/>
    </source>
</evidence>
<comment type="caution">
    <text evidence="9">The sequence shown here is derived from an EMBL/GenBank/DDBJ whole genome shotgun (WGS) entry which is preliminary data.</text>
</comment>
<evidence type="ECO:0000256" key="6">
    <source>
        <dbReference type="ARBA" id="ARBA00023136"/>
    </source>
</evidence>
<feature type="transmembrane region" description="Helical" evidence="7">
    <location>
        <begin position="114"/>
        <end position="133"/>
    </location>
</feature>
<dbReference type="Proteomes" id="UP000001096">
    <property type="component" value="Unassembled WGS sequence"/>
</dbReference>
<sequence length="268" mass="28142">MTPAAGNVPGRLPEDSPEPIFCGRAIMRRLRLSADLIVLNLLLAALAGVITIAAPCTLPVLPILLGASVGQTSPFRPAFIAAGFVVAFSIVALALSALTRLFDFDPSVLRDGAAVLLAIFGLLMIWPAPFEWLSIRFAGLTQQSAKPRDRQGLLGGFILGTTLGLVWTPCAGPVLGSILTVVATSKDTAWASLLLVTYAIGAAIPMLVIAYGGQAVTARVRSLARIAPRLQQGFGVIVIAFAAATYFQYDTLAVAWLTQLYPNGQTGL</sequence>
<keyword evidence="6 7" id="KW-0472">Membrane</keyword>
<comment type="subcellular location">
    <subcellularLocation>
        <location evidence="1">Membrane</location>
        <topology evidence="1">Multi-pass membrane protein</topology>
    </subcellularLocation>
</comment>
<name>K8NVQ4_9BRAD</name>
<dbReference type="PATRIC" id="fig|883078.3.peg.4456"/>
<evidence type="ECO:0000256" key="5">
    <source>
        <dbReference type="ARBA" id="ARBA00022989"/>
    </source>
</evidence>
<dbReference type="InterPro" id="IPR003834">
    <property type="entry name" value="Cyt_c_assmbl_TM_dom"/>
</dbReference>
<evidence type="ECO:0000256" key="2">
    <source>
        <dbReference type="ARBA" id="ARBA00006143"/>
    </source>
</evidence>
<dbReference type="PANTHER" id="PTHR31272:SF9">
    <property type="entry name" value="BLL1027 PROTEIN"/>
    <property type="match status" value="1"/>
</dbReference>
<evidence type="ECO:0000256" key="7">
    <source>
        <dbReference type="SAM" id="Phobius"/>
    </source>
</evidence>
<reference evidence="9 10" key="1">
    <citation type="submission" date="2012-04" db="EMBL/GenBank/DDBJ databases">
        <title>The Genome Sequence of Afipia broomeae ATCC 49717.</title>
        <authorList>
            <consortium name="The Broad Institute Genome Sequencing Platform"/>
            <person name="Earl A."/>
            <person name="Ward D."/>
            <person name="Feldgarden M."/>
            <person name="Gevers D."/>
            <person name="Huys G."/>
            <person name="Walker B."/>
            <person name="Young S.K."/>
            <person name="Zeng Q."/>
            <person name="Gargeya S."/>
            <person name="Fitzgerald M."/>
            <person name="Haas B."/>
            <person name="Abouelleil A."/>
            <person name="Alvarado L."/>
            <person name="Arachchi H.M."/>
            <person name="Berlin A."/>
            <person name="Chapman S.B."/>
            <person name="Goldberg J."/>
            <person name="Griggs A."/>
            <person name="Gujja S."/>
            <person name="Hansen M."/>
            <person name="Howarth C."/>
            <person name="Imamovic A."/>
            <person name="Larimer J."/>
            <person name="McCowen C."/>
            <person name="Montmayeur A."/>
            <person name="Murphy C."/>
            <person name="Neiman D."/>
            <person name="Pearson M."/>
            <person name="Priest M."/>
            <person name="Roberts A."/>
            <person name="Saif S."/>
            <person name="Shea T."/>
            <person name="Sisk P."/>
            <person name="Sykes S."/>
            <person name="Wortman J."/>
            <person name="Nusbaum C."/>
            <person name="Birren B."/>
        </authorList>
    </citation>
    <scope>NUCLEOTIDE SEQUENCE [LARGE SCALE GENOMIC DNA]</scope>
    <source>
        <strain evidence="9 10">ATCC 49717</strain>
    </source>
</reference>
<evidence type="ECO:0000259" key="8">
    <source>
        <dbReference type="Pfam" id="PF02683"/>
    </source>
</evidence>
<evidence type="ECO:0000256" key="3">
    <source>
        <dbReference type="ARBA" id="ARBA00022692"/>
    </source>
</evidence>
<accession>K8NVQ4</accession>
<evidence type="ECO:0000313" key="10">
    <source>
        <dbReference type="Proteomes" id="UP000001096"/>
    </source>
</evidence>
<dbReference type="PANTHER" id="PTHR31272">
    <property type="entry name" value="CYTOCHROME C-TYPE BIOGENESIS PROTEIN HI_1454-RELATED"/>
    <property type="match status" value="1"/>
</dbReference>
<feature type="transmembrane region" description="Helical" evidence="7">
    <location>
        <begin position="189"/>
        <end position="212"/>
    </location>
</feature>
<feature type="transmembrane region" description="Helical" evidence="7">
    <location>
        <begin position="37"/>
        <end position="66"/>
    </location>
</feature>
<keyword evidence="3 7" id="KW-0812">Transmembrane</keyword>
<dbReference type="InterPro" id="IPR051790">
    <property type="entry name" value="Cytochrome_c-biogenesis_DsbD"/>
</dbReference>
<dbReference type="GO" id="GO:0017004">
    <property type="term" value="P:cytochrome complex assembly"/>
    <property type="evidence" value="ECO:0007669"/>
    <property type="project" value="UniProtKB-KW"/>
</dbReference>
<feature type="transmembrane region" description="Helical" evidence="7">
    <location>
        <begin position="78"/>
        <end position="102"/>
    </location>
</feature>
<proteinExistence type="inferred from homology"/>
<gene>
    <name evidence="9" type="ORF">HMPREF9695_04317</name>
</gene>
<organism evidence="9 10">
    <name type="scientific">Afipia broomeae ATCC 49717</name>
    <dbReference type="NCBI Taxonomy" id="883078"/>
    <lineage>
        <taxon>Bacteria</taxon>
        <taxon>Pseudomonadati</taxon>
        <taxon>Pseudomonadota</taxon>
        <taxon>Alphaproteobacteria</taxon>
        <taxon>Hyphomicrobiales</taxon>
        <taxon>Nitrobacteraceae</taxon>
        <taxon>Afipia</taxon>
    </lineage>
</organism>
<dbReference type="HOGENOM" id="CLU_053225_4_1_5"/>
<evidence type="ECO:0000313" key="9">
    <source>
        <dbReference type="EMBL" id="EKS34407.1"/>
    </source>
</evidence>
<protein>
    <recommendedName>
        <fullName evidence="8">Cytochrome C biogenesis protein transmembrane domain-containing protein</fullName>
    </recommendedName>
</protein>
<keyword evidence="4" id="KW-0201">Cytochrome c-type biogenesis</keyword>
<feature type="transmembrane region" description="Helical" evidence="7">
    <location>
        <begin position="233"/>
        <end position="249"/>
    </location>
</feature>
<keyword evidence="5 7" id="KW-1133">Transmembrane helix</keyword>
<dbReference type="GO" id="GO:0016020">
    <property type="term" value="C:membrane"/>
    <property type="evidence" value="ECO:0007669"/>
    <property type="project" value="UniProtKB-SubCell"/>
</dbReference>
<keyword evidence="10" id="KW-1185">Reference proteome</keyword>